<evidence type="ECO:0000259" key="1">
    <source>
        <dbReference type="Pfam" id="PF13622"/>
    </source>
</evidence>
<dbReference type="SUPFAM" id="SSF54637">
    <property type="entry name" value="Thioesterase/thiol ester dehydrase-isomerase"/>
    <property type="match status" value="2"/>
</dbReference>
<dbReference type="Proteomes" id="UP000193077">
    <property type="component" value="Unassembled WGS sequence"/>
</dbReference>
<gene>
    <name evidence="3" type="ORF">TRL7639_01970</name>
</gene>
<dbReference type="InterPro" id="IPR049449">
    <property type="entry name" value="TesB_ACOT8-like_N"/>
</dbReference>
<dbReference type="AlphaFoldDB" id="A0A1Y5SFG8"/>
<evidence type="ECO:0000313" key="3">
    <source>
        <dbReference type="EMBL" id="SLN38811.1"/>
    </source>
</evidence>
<dbReference type="InterPro" id="IPR029069">
    <property type="entry name" value="HotDog_dom_sf"/>
</dbReference>
<evidence type="ECO:0000259" key="2">
    <source>
        <dbReference type="Pfam" id="PF20789"/>
    </source>
</evidence>
<proteinExistence type="predicted"/>
<dbReference type="InterPro" id="IPR049450">
    <property type="entry name" value="ACOT8-like_C"/>
</dbReference>
<dbReference type="InterPro" id="IPR042171">
    <property type="entry name" value="Acyl-CoA_hotdog"/>
</dbReference>
<accession>A0A1Y5SFG8</accession>
<evidence type="ECO:0000313" key="4">
    <source>
        <dbReference type="Proteomes" id="UP000193077"/>
    </source>
</evidence>
<sequence>MNDLTFGEILQTAEDTPEGVRFAVTENWKQGRTAYGGFTAGLLLAAARQVKADLPPLRSTLINFTGPVISSPTLTARILRQGRNVTTVQVEAFCEGKLCAQGTFSFGSGQESHVNQDLAAPQAPAPDEVEDFLPPNIPLPINFFKNFDAKLIEGHRPFSGADRGFIRAWVRHKDETVRQTPEGLMSLADVLPPAVFSKARKLGPNSSMNWICNFLSDDLTSHDGWWMMETDLTAARDGYSSQVMRMWNAKGQLVVDGMQSVVIFV</sequence>
<dbReference type="OrthoDB" id="7059210at2"/>
<feature type="domain" description="Acyl-CoA thioesterase-like N-terminal HotDog" evidence="1">
    <location>
        <begin position="25"/>
        <end position="107"/>
    </location>
</feature>
<dbReference type="Pfam" id="PF20789">
    <property type="entry name" value="4HBT_3C"/>
    <property type="match status" value="1"/>
</dbReference>
<reference evidence="3 4" key="1">
    <citation type="submission" date="2017-03" db="EMBL/GenBank/DDBJ databases">
        <authorList>
            <person name="Afonso C.L."/>
            <person name="Miller P.J."/>
            <person name="Scott M.A."/>
            <person name="Spackman E."/>
            <person name="Goraichik I."/>
            <person name="Dimitrov K.M."/>
            <person name="Suarez D.L."/>
            <person name="Swayne D.E."/>
        </authorList>
    </citation>
    <scope>NUCLEOTIDE SEQUENCE [LARGE SCALE GENOMIC DNA]</scope>
    <source>
        <strain evidence="3 4">CECT 7639</strain>
    </source>
</reference>
<name>A0A1Y5SFG8_9RHOB</name>
<organism evidence="3 4">
    <name type="scientific">Falsiruegeria litorea R37</name>
    <dbReference type="NCBI Taxonomy" id="1200284"/>
    <lineage>
        <taxon>Bacteria</taxon>
        <taxon>Pseudomonadati</taxon>
        <taxon>Pseudomonadota</taxon>
        <taxon>Alphaproteobacteria</taxon>
        <taxon>Rhodobacterales</taxon>
        <taxon>Roseobacteraceae</taxon>
        <taxon>Falsiruegeria</taxon>
    </lineage>
</organism>
<dbReference type="Pfam" id="PF13622">
    <property type="entry name" value="4HBT_3"/>
    <property type="match status" value="1"/>
</dbReference>
<evidence type="ECO:0008006" key="5">
    <source>
        <dbReference type="Google" id="ProtNLM"/>
    </source>
</evidence>
<dbReference type="RefSeq" id="WP_085795502.1">
    <property type="nucleotide sequence ID" value="NZ_FWFO01000001.1"/>
</dbReference>
<keyword evidence="4" id="KW-1185">Reference proteome</keyword>
<dbReference type="EMBL" id="FWFO01000001">
    <property type="protein sequence ID" value="SLN38811.1"/>
    <property type="molecule type" value="Genomic_DNA"/>
</dbReference>
<dbReference type="Gene3D" id="2.40.160.210">
    <property type="entry name" value="Acyl-CoA thioesterase, double hotdog domain"/>
    <property type="match status" value="1"/>
</dbReference>
<protein>
    <recommendedName>
        <fullName evidence="5">Acyl-CoA thioesterase 2</fullName>
    </recommendedName>
</protein>
<feature type="domain" description="Acyl-CoA thioesterase-like C-terminal" evidence="2">
    <location>
        <begin position="127"/>
        <end position="263"/>
    </location>
</feature>